<keyword evidence="2" id="KW-1185">Reference proteome</keyword>
<accession>A0ABS5XZI0</accession>
<dbReference type="EMBL" id="JADOER010000003">
    <property type="protein sequence ID" value="MBT9310980.1"/>
    <property type="molecule type" value="Genomic_DNA"/>
</dbReference>
<name>A0ABS5XZI0_9CYAN</name>
<gene>
    <name evidence="1" type="ORF">IXB28_02070</name>
</gene>
<proteinExistence type="predicted"/>
<reference evidence="1 2" key="1">
    <citation type="journal article" date="2021" name="Mar. Drugs">
        <title>Genome Reduction and Secondary Metabolism of the Marine Sponge-Associated Cyanobacterium Leptothoe.</title>
        <authorList>
            <person name="Konstantinou D."/>
            <person name="Popin R.V."/>
            <person name="Fewer D.P."/>
            <person name="Sivonen K."/>
            <person name="Gkelis S."/>
        </authorList>
    </citation>
    <scope>NUCLEOTIDE SEQUENCE [LARGE SCALE GENOMIC DNA]</scope>
    <source>
        <strain evidence="1 2">TAU-MAC 1615</strain>
    </source>
</reference>
<evidence type="ECO:0000313" key="2">
    <source>
        <dbReference type="Proteomes" id="UP001196661"/>
    </source>
</evidence>
<protein>
    <submittedName>
        <fullName evidence="1">Uncharacterized protein</fullName>
    </submittedName>
</protein>
<dbReference type="RefSeq" id="WP_215616891.1">
    <property type="nucleotide sequence ID" value="NZ_JADOER010000003.1"/>
</dbReference>
<evidence type="ECO:0000313" key="1">
    <source>
        <dbReference type="EMBL" id="MBT9310980.1"/>
    </source>
</evidence>
<sequence length="187" mass="20891">MTVVACKLLTYKGQYNTCQIKVPDVEVKLSAIEIDSQYYSLFRRFKDADTVVQALEKLSKHQGEVLALTRQKSNYTMWALELEALAFKGPRKQSHHAWPTHGPAKCLMLGDATQYQQCYVQVPELAEPIIAVHHDNRFYSVYQPGLGAIAALKLAAKFTRRGNESAIAATAKGYAVCLWEPEATKNG</sequence>
<dbReference type="Proteomes" id="UP001196661">
    <property type="component" value="Unassembled WGS sequence"/>
</dbReference>
<organism evidence="1 2">
    <name type="scientific">Leptothoe kymatousa TAU-MAC 1615</name>
    <dbReference type="NCBI Taxonomy" id="2364775"/>
    <lineage>
        <taxon>Bacteria</taxon>
        <taxon>Bacillati</taxon>
        <taxon>Cyanobacteriota</taxon>
        <taxon>Cyanophyceae</taxon>
        <taxon>Nodosilineales</taxon>
        <taxon>Cymatolegaceae</taxon>
        <taxon>Leptothoe</taxon>
        <taxon>Leptothoe kymatousa</taxon>
    </lineage>
</organism>
<comment type="caution">
    <text evidence="1">The sequence shown here is derived from an EMBL/GenBank/DDBJ whole genome shotgun (WGS) entry which is preliminary data.</text>
</comment>